<dbReference type="AlphaFoldDB" id="A0A7W7I267"/>
<proteinExistence type="predicted"/>
<dbReference type="RefSeq" id="WP_239087864.1">
    <property type="nucleotide sequence ID" value="NZ_BOMK01000086.1"/>
</dbReference>
<keyword evidence="2" id="KW-1185">Reference proteome</keyword>
<gene>
    <name evidence="1" type="ORF">BJ971_005610</name>
</gene>
<protein>
    <submittedName>
        <fullName evidence="1">Putative membrane protein</fullName>
    </submittedName>
</protein>
<name>A0A7W7I267_9ACTN</name>
<comment type="caution">
    <text evidence="1">The sequence shown here is derived from an EMBL/GenBank/DDBJ whole genome shotgun (WGS) entry which is preliminary data.</text>
</comment>
<dbReference type="Proteomes" id="UP000578112">
    <property type="component" value="Unassembled WGS sequence"/>
</dbReference>
<accession>A0A7W7I267</accession>
<sequence length="216" mass="22714">MTQDARRWCRLEMTAQAVLQRSRLPGTAASNKEPTMAVGPVQLVVLGFPNPDFHGEIIAELERLRESDTVRVIDSLVVYKDADGALAVEHLSNLTQEEAVELGSVIGALIGLGVEGEEGFAKGAAAGAEAAADGVQVFDDADAWDVLEDIPNGSAAALILLEHQWAVPLRDAVLRAGGVRLSDGFISPLDLVEIGILSAAEAKELHEVETAGAAKS</sequence>
<evidence type="ECO:0000313" key="1">
    <source>
        <dbReference type="EMBL" id="MBB4765054.1"/>
    </source>
</evidence>
<evidence type="ECO:0000313" key="2">
    <source>
        <dbReference type="Proteomes" id="UP000578112"/>
    </source>
</evidence>
<dbReference type="EMBL" id="JACHNH010000001">
    <property type="protein sequence ID" value="MBB4765054.1"/>
    <property type="molecule type" value="Genomic_DNA"/>
</dbReference>
<organism evidence="1 2">
    <name type="scientific">Actinoplanes digitatis</name>
    <dbReference type="NCBI Taxonomy" id="1868"/>
    <lineage>
        <taxon>Bacteria</taxon>
        <taxon>Bacillati</taxon>
        <taxon>Actinomycetota</taxon>
        <taxon>Actinomycetes</taxon>
        <taxon>Micromonosporales</taxon>
        <taxon>Micromonosporaceae</taxon>
        <taxon>Actinoplanes</taxon>
    </lineage>
</organism>
<reference evidence="1 2" key="1">
    <citation type="submission" date="2020-08" db="EMBL/GenBank/DDBJ databases">
        <title>Sequencing the genomes of 1000 actinobacteria strains.</title>
        <authorList>
            <person name="Klenk H.-P."/>
        </authorList>
    </citation>
    <scope>NUCLEOTIDE SEQUENCE [LARGE SCALE GENOMIC DNA]</scope>
    <source>
        <strain evidence="1 2">DSM 43149</strain>
    </source>
</reference>